<gene>
    <name evidence="2" type="ORF">Tharo_2111</name>
</gene>
<evidence type="ECO:0000259" key="1">
    <source>
        <dbReference type="Pfam" id="PF22296"/>
    </source>
</evidence>
<organism evidence="2 3">
    <name type="scientific">Thauera aromatica K172</name>
    <dbReference type="NCBI Taxonomy" id="44139"/>
    <lineage>
        <taxon>Bacteria</taxon>
        <taxon>Pseudomonadati</taxon>
        <taxon>Pseudomonadota</taxon>
        <taxon>Betaproteobacteria</taxon>
        <taxon>Rhodocyclales</taxon>
        <taxon>Zoogloeaceae</taxon>
        <taxon>Thauera</taxon>
    </lineage>
</organism>
<dbReference type="RefSeq" id="WP_107221173.1">
    <property type="nucleotide sequence ID" value="NZ_CP028339.1"/>
</dbReference>
<evidence type="ECO:0000313" key="2">
    <source>
        <dbReference type="EMBL" id="AVR89014.1"/>
    </source>
</evidence>
<dbReference type="NCBIfam" id="TIGR02436">
    <property type="entry name" value="four helix bundle protein"/>
    <property type="match status" value="1"/>
</dbReference>
<dbReference type="AlphaFoldDB" id="A0A2R4BP62"/>
<dbReference type="CDD" id="cd16376">
    <property type="entry name" value="Avd_like"/>
    <property type="match status" value="1"/>
</dbReference>
<protein>
    <recommendedName>
        <fullName evidence="1">bAvd-like domain-containing protein</fullName>
    </recommendedName>
</protein>
<reference evidence="2 3" key="1">
    <citation type="submission" date="2018-03" db="EMBL/GenBank/DDBJ databases">
        <title>Complete genome sequence of Thauera aromatica, a model organism for studying aromatic compound degradation under denitrifying conditions.</title>
        <authorList>
            <person name="Lo H.-Y."/>
            <person name="Goris T."/>
            <person name="Boll M."/>
            <person name="Mueller J.A."/>
        </authorList>
    </citation>
    <scope>NUCLEOTIDE SEQUENCE [LARGE SCALE GENOMIC DNA]</scope>
    <source>
        <strain evidence="2 3">K172</strain>
    </source>
</reference>
<dbReference type="Pfam" id="PF22296">
    <property type="entry name" value="bAvd"/>
    <property type="match status" value="1"/>
</dbReference>
<dbReference type="OrthoDB" id="9814817at2"/>
<proteinExistence type="predicted"/>
<name>A0A2R4BP62_THAAR</name>
<dbReference type="InterPro" id="IPR036583">
    <property type="entry name" value="23S_rRNA_IVS_sf"/>
</dbReference>
<dbReference type="InterPro" id="IPR012657">
    <property type="entry name" value="23S_rRNA-intervening_sequence"/>
</dbReference>
<keyword evidence="3" id="KW-1185">Reference proteome</keyword>
<dbReference type="KEGG" id="tak:Tharo_2111"/>
<dbReference type="InterPro" id="IPR055360">
    <property type="entry name" value="bAvd"/>
</dbReference>
<dbReference type="Gene3D" id="1.20.1440.60">
    <property type="entry name" value="23S rRNA-intervening sequence"/>
    <property type="match status" value="1"/>
</dbReference>
<dbReference type="EMBL" id="CP028339">
    <property type="protein sequence ID" value="AVR89014.1"/>
    <property type="molecule type" value="Genomic_DNA"/>
</dbReference>
<dbReference type="Proteomes" id="UP000241885">
    <property type="component" value="Chromosome"/>
</dbReference>
<feature type="domain" description="bAvd-like" evidence="1">
    <location>
        <begin position="12"/>
        <end position="127"/>
    </location>
</feature>
<accession>A0A2R4BP62</accession>
<evidence type="ECO:0000313" key="3">
    <source>
        <dbReference type="Proteomes" id="UP000241885"/>
    </source>
</evidence>
<sequence>MSTNTTNPQAAIHHKCRELILLLNVNLNHFPRHEKYGLCQEIRQAVYDVLAGIVECQKRYHNKTSLSKLDVRHEQLRTFVNLAFELGYFEFEHHKRARSAAESLRRYTAVSVLINELGAMIGGWIRSLRASPQAE</sequence>
<dbReference type="SUPFAM" id="SSF158446">
    <property type="entry name" value="IVS-encoded protein-like"/>
    <property type="match status" value="1"/>
</dbReference>